<evidence type="ECO:0000313" key="2">
    <source>
        <dbReference type="Proteomes" id="UP000547458"/>
    </source>
</evidence>
<comment type="caution">
    <text evidence="1">The sequence shown here is derived from an EMBL/GenBank/DDBJ whole genome shotgun (WGS) entry which is preliminary data.</text>
</comment>
<dbReference type="EMBL" id="JAATJL010000001">
    <property type="protein sequence ID" value="NJC22647.1"/>
    <property type="molecule type" value="Genomic_DNA"/>
</dbReference>
<proteinExistence type="predicted"/>
<sequence length="55" mass="5847">MPEVRNPANPLTKLAGISAKSAPSHAFGQCTAAMRCMGNWGDNIDVPSGRPEMFD</sequence>
<gene>
    <name evidence="1" type="ORF">BJ994_001723</name>
</gene>
<dbReference type="Proteomes" id="UP000547458">
    <property type="component" value="Unassembled WGS sequence"/>
</dbReference>
<protein>
    <submittedName>
        <fullName evidence="1">Uncharacterized protein</fullName>
    </submittedName>
</protein>
<name>A0A846RR58_9MICC</name>
<keyword evidence="2" id="KW-1185">Reference proteome</keyword>
<dbReference type="AlphaFoldDB" id="A0A846RR58"/>
<evidence type="ECO:0000313" key="1">
    <source>
        <dbReference type="EMBL" id="NJC22647.1"/>
    </source>
</evidence>
<reference evidence="1 2" key="1">
    <citation type="submission" date="2020-03" db="EMBL/GenBank/DDBJ databases">
        <title>Sequencing the genomes of 1000 actinobacteria strains.</title>
        <authorList>
            <person name="Klenk H.-P."/>
        </authorList>
    </citation>
    <scope>NUCLEOTIDE SEQUENCE [LARGE SCALE GENOMIC DNA]</scope>
    <source>
        <strain evidence="1 2">DSM 16403</strain>
    </source>
</reference>
<organism evidence="1 2">
    <name type="scientific">Arthrobacter pigmenti</name>
    <dbReference type="NCBI Taxonomy" id="271432"/>
    <lineage>
        <taxon>Bacteria</taxon>
        <taxon>Bacillati</taxon>
        <taxon>Actinomycetota</taxon>
        <taxon>Actinomycetes</taxon>
        <taxon>Micrococcales</taxon>
        <taxon>Micrococcaceae</taxon>
        <taxon>Arthrobacter</taxon>
    </lineage>
</organism>
<accession>A0A846RR58</accession>